<accession>A0ABS8AZT4</accession>
<dbReference type="Pfam" id="PF19361">
    <property type="entry name" value="DUF5937"/>
    <property type="match status" value="1"/>
</dbReference>
<sequence length="332" mass="35834">MALLHRFGPGDLLRCRFAISPLWETQGAVRTLLRPRRQIHHLPWLRQIRAAADRLDLRPLWALMPARGHSCDFISPPPLGPATTVEEELARVRSADPAAAHEEIRRSLADTPGAAASAAGRYLLADPERAVETLADLLDQAWHALVAPHWPRLRALLEADIAFHSRRLAAGGLAEMFDGLHPSLRWDGASGTLVVERPSHHDRELGGQGLLLMPSAFIWPDVAGGFDPPWQPTVVYPARGIGALWSEGAGPVPDALARLLGRVRAEVLCALDEPATTTALSLRLGRAPSSVSAHLKALQGAGLLQPHRRGHQVLYERTPLGIALATGGSTAP</sequence>
<dbReference type="Gene3D" id="1.10.10.10">
    <property type="entry name" value="Winged helix-like DNA-binding domain superfamily/Winged helix DNA-binding domain"/>
    <property type="match status" value="1"/>
</dbReference>
<keyword evidence="3" id="KW-1185">Reference proteome</keyword>
<dbReference type="InterPro" id="IPR036390">
    <property type="entry name" value="WH_DNA-bd_sf"/>
</dbReference>
<dbReference type="EMBL" id="JAJAUY010000001">
    <property type="protein sequence ID" value="MCB5177862.1"/>
    <property type="molecule type" value="Genomic_DNA"/>
</dbReference>
<reference evidence="2 3" key="1">
    <citation type="submission" date="2021-10" db="EMBL/GenBank/DDBJ databases">
        <title>Streptomyces sp. strain SMC 277, a novel streptomycete isolated from soil.</title>
        <authorList>
            <person name="Chanama M."/>
        </authorList>
    </citation>
    <scope>NUCLEOTIDE SEQUENCE [LARGE SCALE GENOMIC DNA]</scope>
    <source>
        <strain evidence="2 3">SMC 277</strain>
    </source>
</reference>
<organism evidence="2 3">
    <name type="scientific">Streptomyces antimicrobicus</name>
    <dbReference type="NCBI Taxonomy" id="2883108"/>
    <lineage>
        <taxon>Bacteria</taxon>
        <taxon>Bacillati</taxon>
        <taxon>Actinomycetota</taxon>
        <taxon>Actinomycetes</taxon>
        <taxon>Kitasatosporales</taxon>
        <taxon>Streptomycetaceae</taxon>
        <taxon>Streptomyces</taxon>
    </lineage>
</organism>
<dbReference type="Proteomes" id="UP001199054">
    <property type="component" value="Unassembled WGS sequence"/>
</dbReference>
<proteinExistence type="predicted"/>
<dbReference type="InterPro" id="IPR011991">
    <property type="entry name" value="ArsR-like_HTH"/>
</dbReference>
<evidence type="ECO:0000313" key="3">
    <source>
        <dbReference type="Proteomes" id="UP001199054"/>
    </source>
</evidence>
<dbReference type="PANTHER" id="PTHR43132">
    <property type="entry name" value="ARSENICAL RESISTANCE OPERON REPRESSOR ARSR-RELATED"/>
    <property type="match status" value="1"/>
</dbReference>
<dbReference type="InterPro" id="IPR045981">
    <property type="entry name" value="DUF5937"/>
</dbReference>
<protein>
    <submittedName>
        <fullName evidence="2">Winged helix-turn-helix domain-containing protein</fullName>
    </submittedName>
</protein>
<dbReference type="PANTHER" id="PTHR43132:SF6">
    <property type="entry name" value="HTH-TYPE TRANSCRIPTIONAL REPRESSOR CZRA"/>
    <property type="match status" value="1"/>
</dbReference>
<gene>
    <name evidence="2" type="ORF">LG632_00425</name>
</gene>
<dbReference type="InterPro" id="IPR036388">
    <property type="entry name" value="WH-like_DNA-bd_sf"/>
</dbReference>
<name>A0ABS8AZT4_9ACTN</name>
<evidence type="ECO:0000313" key="2">
    <source>
        <dbReference type="EMBL" id="MCB5177862.1"/>
    </source>
</evidence>
<dbReference type="SUPFAM" id="SSF46785">
    <property type="entry name" value="Winged helix' DNA-binding domain"/>
    <property type="match status" value="1"/>
</dbReference>
<comment type="caution">
    <text evidence="2">The sequence shown here is derived from an EMBL/GenBank/DDBJ whole genome shotgun (WGS) entry which is preliminary data.</text>
</comment>
<evidence type="ECO:0000259" key="1">
    <source>
        <dbReference type="Pfam" id="PF19361"/>
    </source>
</evidence>
<dbReference type="RefSeq" id="WP_226724261.1">
    <property type="nucleotide sequence ID" value="NZ_JAJAUY010000001.1"/>
</dbReference>
<feature type="domain" description="DUF5937" evidence="1">
    <location>
        <begin position="107"/>
        <end position="239"/>
    </location>
</feature>
<dbReference type="InterPro" id="IPR051011">
    <property type="entry name" value="Metal_resp_trans_reg"/>
</dbReference>
<dbReference type="CDD" id="cd00090">
    <property type="entry name" value="HTH_ARSR"/>
    <property type="match status" value="1"/>
</dbReference>